<feature type="region of interest" description="Disordered" evidence="1">
    <location>
        <begin position="1"/>
        <end position="43"/>
    </location>
</feature>
<keyword evidence="3" id="KW-1185">Reference proteome</keyword>
<dbReference type="EnsemblPlants" id="ORUFI11G20300.1">
    <property type="protein sequence ID" value="ORUFI11G20300.1"/>
    <property type="gene ID" value="ORUFI11G20300"/>
</dbReference>
<reference evidence="3" key="1">
    <citation type="submission" date="2013-06" db="EMBL/GenBank/DDBJ databases">
        <authorList>
            <person name="Zhao Q."/>
        </authorList>
    </citation>
    <scope>NUCLEOTIDE SEQUENCE</scope>
    <source>
        <strain evidence="3">cv. W1943</strain>
    </source>
</reference>
<protein>
    <submittedName>
        <fullName evidence="2">Uncharacterized protein</fullName>
    </submittedName>
</protein>
<evidence type="ECO:0000256" key="1">
    <source>
        <dbReference type="SAM" id="MobiDB-lite"/>
    </source>
</evidence>
<dbReference type="Proteomes" id="UP000008022">
    <property type="component" value="Unassembled WGS sequence"/>
</dbReference>
<organism evidence="2 3">
    <name type="scientific">Oryza rufipogon</name>
    <name type="common">Brownbeard rice</name>
    <name type="synonym">Asian wild rice</name>
    <dbReference type="NCBI Taxonomy" id="4529"/>
    <lineage>
        <taxon>Eukaryota</taxon>
        <taxon>Viridiplantae</taxon>
        <taxon>Streptophyta</taxon>
        <taxon>Embryophyta</taxon>
        <taxon>Tracheophyta</taxon>
        <taxon>Spermatophyta</taxon>
        <taxon>Magnoliopsida</taxon>
        <taxon>Liliopsida</taxon>
        <taxon>Poales</taxon>
        <taxon>Poaceae</taxon>
        <taxon>BOP clade</taxon>
        <taxon>Oryzoideae</taxon>
        <taxon>Oryzeae</taxon>
        <taxon>Oryzinae</taxon>
        <taxon>Oryza</taxon>
    </lineage>
</organism>
<name>A0A0E0RAK1_ORYRU</name>
<reference evidence="2" key="2">
    <citation type="submission" date="2015-06" db="UniProtKB">
        <authorList>
            <consortium name="EnsemblPlants"/>
        </authorList>
    </citation>
    <scope>IDENTIFICATION</scope>
</reference>
<proteinExistence type="predicted"/>
<evidence type="ECO:0000313" key="3">
    <source>
        <dbReference type="Proteomes" id="UP000008022"/>
    </source>
</evidence>
<evidence type="ECO:0000313" key="2">
    <source>
        <dbReference type="EnsemblPlants" id="ORUFI11G20300.1"/>
    </source>
</evidence>
<accession>A0A0E0RAK1</accession>
<dbReference type="AlphaFoldDB" id="A0A0E0RAK1"/>
<dbReference type="HOGENOM" id="CLU_2709105_0_0_1"/>
<dbReference type="Gramene" id="ORUFI11G20300.1">
    <property type="protein sequence ID" value="ORUFI11G20300.1"/>
    <property type="gene ID" value="ORUFI11G20300"/>
</dbReference>
<sequence>MAGPSANLPKPPKPPKTSPKSFWAKPLGKTVGRRVRGPPPSIGRSLAIKIDGFATKLGDRSKAYQRRRPSSEA</sequence>